<dbReference type="GO" id="GO:0016757">
    <property type="term" value="F:glycosyltransferase activity"/>
    <property type="evidence" value="ECO:0007669"/>
    <property type="project" value="UniProtKB-KW"/>
</dbReference>
<proteinExistence type="predicted"/>
<dbReference type="Proteomes" id="UP000267342">
    <property type="component" value="Chromosome"/>
</dbReference>
<keyword evidence="1" id="KW-0328">Glycosyltransferase</keyword>
<organism evidence="1 2">
    <name type="scientific">Zymobacter palmae</name>
    <dbReference type="NCBI Taxonomy" id="33074"/>
    <lineage>
        <taxon>Bacteria</taxon>
        <taxon>Pseudomonadati</taxon>
        <taxon>Pseudomonadota</taxon>
        <taxon>Gammaproteobacteria</taxon>
        <taxon>Oceanospirillales</taxon>
        <taxon>Halomonadaceae</taxon>
        <taxon>Zymobacter group</taxon>
        <taxon>Zymobacter</taxon>
    </lineage>
</organism>
<accession>A0A348HDX3</accession>
<dbReference type="AlphaFoldDB" id="A0A348HDX3"/>
<name>A0A348HDX3_9GAMM</name>
<dbReference type="KEGG" id="zpl:ZBT109_1058"/>
<evidence type="ECO:0000313" key="2">
    <source>
        <dbReference type="Proteomes" id="UP000267342"/>
    </source>
</evidence>
<dbReference type="EMBL" id="AP018933">
    <property type="protein sequence ID" value="BBG29825.1"/>
    <property type="molecule type" value="Genomic_DNA"/>
</dbReference>
<keyword evidence="1" id="KW-0808">Transferase</keyword>
<keyword evidence="2" id="KW-1185">Reference proteome</keyword>
<reference evidence="1 2" key="1">
    <citation type="submission" date="2018-09" db="EMBL/GenBank/DDBJ databases">
        <title>Zymobacter palmae IAM14233 (=T109) whole genome analysis.</title>
        <authorList>
            <person name="Yanase H."/>
        </authorList>
    </citation>
    <scope>NUCLEOTIDE SEQUENCE [LARGE SCALE GENOMIC DNA]</scope>
    <source>
        <strain evidence="1 2">IAM14233</strain>
    </source>
</reference>
<protein>
    <submittedName>
        <fullName evidence="1">Nicotinic acid phosphoribosyltransferase</fullName>
    </submittedName>
</protein>
<sequence length="159" mass="17693">MAGSPTTLNFVTGGHFGCIQNVFQRLFDQVEHVLIVFMVDQCYIEAGLASHRADIDNFVRMVAGQFGHQVLKGMQRRHFHVRLVRLGDTQIVFVDTVAVDAFFDTCKADIGSFDLGVIQVEAFDVHGFFLFAHAEVSCSDCISENEKRALAPRDGKVVL</sequence>
<gene>
    <name evidence="1" type="ORF">ZBT109_1058</name>
</gene>
<evidence type="ECO:0000313" key="1">
    <source>
        <dbReference type="EMBL" id="BBG29825.1"/>
    </source>
</evidence>